<feature type="region of interest" description="Disordered" evidence="6">
    <location>
        <begin position="280"/>
        <end position="322"/>
    </location>
</feature>
<feature type="compositionally biased region" description="Acidic residues" evidence="6">
    <location>
        <begin position="431"/>
        <end position="449"/>
    </location>
</feature>
<dbReference type="AlphaFoldDB" id="A0A8J4WNR0"/>
<dbReference type="GO" id="GO:0060294">
    <property type="term" value="P:cilium movement involved in cell motility"/>
    <property type="evidence" value="ECO:0007669"/>
    <property type="project" value="InterPro"/>
</dbReference>
<keyword evidence="4" id="KW-0206">Cytoskeleton</keyword>
<comment type="caution">
    <text evidence="7">The sequence shown here is derived from an EMBL/GenBank/DDBJ whole genome shotgun (WGS) entry which is preliminary data.</text>
</comment>
<dbReference type="GO" id="GO:0035082">
    <property type="term" value="P:axoneme assembly"/>
    <property type="evidence" value="ECO:0007669"/>
    <property type="project" value="TreeGrafter"/>
</dbReference>
<dbReference type="Pfam" id="PF04712">
    <property type="entry name" value="Radial_spoke"/>
    <property type="match status" value="1"/>
</dbReference>
<keyword evidence="3" id="KW-0969">Cilium</keyword>
<evidence type="ECO:0000256" key="6">
    <source>
        <dbReference type="SAM" id="MobiDB-lite"/>
    </source>
</evidence>
<evidence type="ECO:0000256" key="4">
    <source>
        <dbReference type="ARBA" id="ARBA00023212"/>
    </source>
</evidence>
<gene>
    <name evidence="7" type="ORF">PHET_09737</name>
</gene>
<accession>A0A8J4WNR0</accession>
<dbReference type="PANTHER" id="PTHR13159:SF0">
    <property type="entry name" value="RADIAL SPOKE HEAD 6 HOMOLOG A"/>
    <property type="match status" value="1"/>
</dbReference>
<keyword evidence="5" id="KW-0966">Cell projection</keyword>
<dbReference type="InterPro" id="IPR006802">
    <property type="entry name" value="Radial_spoke"/>
</dbReference>
<comment type="subcellular location">
    <subcellularLocation>
        <location evidence="1">Cytoplasm</location>
        <location evidence="1">Cytoskeleton</location>
        <location evidence="1">Cilium axoneme</location>
    </subcellularLocation>
</comment>
<dbReference type="EMBL" id="LUCH01006186">
    <property type="protein sequence ID" value="KAF5397495.1"/>
    <property type="molecule type" value="Genomic_DNA"/>
</dbReference>
<dbReference type="GO" id="GO:0001534">
    <property type="term" value="C:radial spoke"/>
    <property type="evidence" value="ECO:0007669"/>
    <property type="project" value="InterPro"/>
</dbReference>
<evidence type="ECO:0000313" key="7">
    <source>
        <dbReference type="EMBL" id="KAF5397495.1"/>
    </source>
</evidence>
<protein>
    <submittedName>
        <fullName evidence="7">Radial spoke head protein 6 like protein A</fullName>
    </submittedName>
</protein>
<reference evidence="7" key="1">
    <citation type="submission" date="2019-05" db="EMBL/GenBank/DDBJ databases">
        <title>Annotation for the trematode Paragonimus heterotremus.</title>
        <authorList>
            <person name="Choi Y.-J."/>
        </authorList>
    </citation>
    <scope>NUCLEOTIDE SEQUENCE</scope>
    <source>
        <strain evidence="7">LC</strain>
    </source>
</reference>
<evidence type="ECO:0000256" key="1">
    <source>
        <dbReference type="ARBA" id="ARBA00004430"/>
    </source>
</evidence>
<feature type="region of interest" description="Disordered" evidence="6">
    <location>
        <begin position="97"/>
        <end position="136"/>
    </location>
</feature>
<name>A0A8J4WNR0_9TREM</name>
<dbReference type="Proteomes" id="UP000748531">
    <property type="component" value="Unassembled WGS sequence"/>
</dbReference>
<organism evidence="7 8">
    <name type="scientific">Paragonimus heterotremus</name>
    <dbReference type="NCBI Taxonomy" id="100268"/>
    <lineage>
        <taxon>Eukaryota</taxon>
        <taxon>Metazoa</taxon>
        <taxon>Spiralia</taxon>
        <taxon>Lophotrochozoa</taxon>
        <taxon>Platyhelminthes</taxon>
        <taxon>Trematoda</taxon>
        <taxon>Digenea</taxon>
        <taxon>Plagiorchiida</taxon>
        <taxon>Troglotremata</taxon>
        <taxon>Troglotrematidae</taxon>
        <taxon>Paragonimus</taxon>
    </lineage>
</organism>
<feature type="compositionally biased region" description="Polar residues" evidence="6">
    <location>
        <begin position="97"/>
        <end position="106"/>
    </location>
</feature>
<evidence type="ECO:0000313" key="8">
    <source>
        <dbReference type="Proteomes" id="UP000748531"/>
    </source>
</evidence>
<keyword evidence="2" id="KW-0963">Cytoplasm</keyword>
<keyword evidence="8" id="KW-1185">Reference proteome</keyword>
<feature type="compositionally biased region" description="Acidic residues" evidence="6">
    <location>
        <begin position="400"/>
        <end position="410"/>
    </location>
</feature>
<dbReference type="PANTHER" id="PTHR13159">
    <property type="entry name" value="RADIAL SPOKEHEAD-RELATED"/>
    <property type="match status" value="1"/>
</dbReference>
<evidence type="ECO:0000256" key="5">
    <source>
        <dbReference type="ARBA" id="ARBA00023273"/>
    </source>
</evidence>
<proteinExistence type="predicted"/>
<sequence>MLSKKIQPDPPKQEKMNSAPILDFPDLQRTFNAFKQAGLGLPVEEILSLMLTMRKFISQTHMKGLRFWGKICGTKKNYYILEVDHDSEVKQNAGLMSNDQRASSPPANAHEEELDALDLDPPPRPDWKPPTNLMAEEPGKGLNKKAYYVCNQIGEKWEKLPDVTPLQISVSRMIRCFFTGELEAEMKSYPPFPGLEKNYLRAQIARISATTTISPNNYYQFDEDEEETAEEDAFRESFIQNPEYEPMSIFDLTDSSLANWVHHTAYILPQGRTIWLNPKSKAQGENEGDASDDEEEDEGELEEPDEPEPETGPPLLTPLSEDAQVEGITPWTTRITSRLVPHYAYAVLSSNLWPGAHAVALGRFFENIYIGWGQKFIGSNFSPQCTPPVFTEFPSGPEVTEVEDPTPEEEAAWKAAQAEAAERAAGQHQDELEEEEEDEEGDSEAVDDD</sequence>
<feature type="region of interest" description="Disordered" evidence="6">
    <location>
        <begin position="395"/>
        <end position="449"/>
    </location>
</feature>
<evidence type="ECO:0000256" key="3">
    <source>
        <dbReference type="ARBA" id="ARBA00023069"/>
    </source>
</evidence>
<dbReference type="OrthoDB" id="272202at2759"/>
<feature type="compositionally biased region" description="Acidic residues" evidence="6">
    <location>
        <begin position="286"/>
        <end position="309"/>
    </location>
</feature>
<evidence type="ECO:0000256" key="2">
    <source>
        <dbReference type="ARBA" id="ARBA00022490"/>
    </source>
</evidence>